<protein>
    <submittedName>
        <fullName evidence="5">Hydroxymethylglutaryl-CoA lyase</fullName>
    </submittedName>
</protein>
<keyword evidence="6" id="KW-1185">Reference proteome</keyword>
<keyword evidence="2" id="KW-0479">Metal-binding</keyword>
<feature type="domain" description="Pyruvate carboxyltransferase" evidence="4">
    <location>
        <begin position="9"/>
        <end position="298"/>
    </location>
</feature>
<accession>A0A1Z5HTV5</accession>
<dbReference type="PROSITE" id="PS50991">
    <property type="entry name" value="PYR_CT"/>
    <property type="match status" value="1"/>
</dbReference>
<evidence type="ECO:0000256" key="3">
    <source>
        <dbReference type="ARBA" id="ARBA00023239"/>
    </source>
</evidence>
<dbReference type="RefSeq" id="WP_192868169.1">
    <property type="nucleotide sequence ID" value="NZ_BDGJ01000111.1"/>
</dbReference>
<dbReference type="GO" id="GO:0004419">
    <property type="term" value="F:hydroxymethylglutaryl-CoA lyase activity"/>
    <property type="evidence" value="ECO:0007669"/>
    <property type="project" value="TreeGrafter"/>
</dbReference>
<evidence type="ECO:0000259" key="4">
    <source>
        <dbReference type="PROSITE" id="PS50991"/>
    </source>
</evidence>
<dbReference type="PANTHER" id="PTHR42738">
    <property type="entry name" value="HYDROXYMETHYLGLUTARYL-COA LYASE"/>
    <property type="match status" value="1"/>
</dbReference>
<dbReference type="InterPro" id="IPR013785">
    <property type="entry name" value="Aldolase_TIM"/>
</dbReference>
<dbReference type="Pfam" id="PF00682">
    <property type="entry name" value="HMGL-like"/>
    <property type="match status" value="1"/>
</dbReference>
<sequence length="363" mass="40442">MKLQLPKSVQITELLARDGLQNEDRFIPTETKIYFVNACSELGFACVEVTNFSHPKYLPQFRDAEEVLKRIKRKPGVIYKCYGMSDKAFERAARAKEAGYGPDVMAFTLSISETHNLRNANRTHKEYWEQIPRWIKLAHSVGIKVDMALATVFGCPIEGPVPISRTFEFIERGLELGVDSVTPCDTTGEASPDRVFEFYSELRERFPDQDVHAAHFHDSRGMALANNLAALLAGVTKFESSLGQLGGQPAFIVDGVPGIGTGPNYCPSELTGNCSTEDLVVMFDEMGIDTGVDVDKVLELGRLLERVLGRDLRPYCTKTGRIPKGRTYWNAIPPYNSAYWAYPQRPMPEGITEAASSKEESNS</sequence>
<keyword evidence="3 5" id="KW-0456">Lyase</keyword>
<evidence type="ECO:0000313" key="6">
    <source>
        <dbReference type="Proteomes" id="UP000197032"/>
    </source>
</evidence>
<gene>
    <name evidence="5" type="ORF">KKC1_21080</name>
</gene>
<dbReference type="Gene3D" id="3.20.20.70">
    <property type="entry name" value="Aldolase class I"/>
    <property type="match status" value="1"/>
</dbReference>
<dbReference type="AlphaFoldDB" id="A0A1Z5HTV5"/>
<dbReference type="CDD" id="cd07938">
    <property type="entry name" value="DRE_TIM_HMGL"/>
    <property type="match status" value="1"/>
</dbReference>
<dbReference type="InterPro" id="IPR043594">
    <property type="entry name" value="HMGL"/>
</dbReference>
<dbReference type="GO" id="GO:0046872">
    <property type="term" value="F:metal ion binding"/>
    <property type="evidence" value="ECO:0007669"/>
    <property type="project" value="UniProtKB-KW"/>
</dbReference>
<evidence type="ECO:0000256" key="1">
    <source>
        <dbReference type="ARBA" id="ARBA00009405"/>
    </source>
</evidence>
<dbReference type="EMBL" id="BDGJ01000111">
    <property type="protein sequence ID" value="GAW92963.1"/>
    <property type="molecule type" value="Genomic_DNA"/>
</dbReference>
<name>A0A1Z5HTV5_9FIRM</name>
<dbReference type="SUPFAM" id="SSF51569">
    <property type="entry name" value="Aldolase"/>
    <property type="match status" value="1"/>
</dbReference>
<evidence type="ECO:0000256" key="2">
    <source>
        <dbReference type="ARBA" id="ARBA00022723"/>
    </source>
</evidence>
<dbReference type="PANTHER" id="PTHR42738:SF7">
    <property type="entry name" value="HYDROXYMETHYLGLUTARYL-COA LYASE"/>
    <property type="match status" value="1"/>
</dbReference>
<comment type="caution">
    <text evidence="5">The sequence shown here is derived from an EMBL/GenBank/DDBJ whole genome shotgun (WGS) entry which is preliminary data.</text>
</comment>
<dbReference type="GO" id="GO:0046951">
    <property type="term" value="P:ketone body biosynthetic process"/>
    <property type="evidence" value="ECO:0007669"/>
    <property type="project" value="TreeGrafter"/>
</dbReference>
<proteinExistence type="inferred from homology"/>
<reference evidence="6" key="1">
    <citation type="journal article" date="2017" name="Appl. Environ. Microbiol.">
        <title>Genomic Analysis of Calderihabitans maritimus KKC1, a Thermophilic, Hydrogenogenic, Carboxydotrophic Bacterium Isolated from Marine Sediment.</title>
        <authorList>
            <person name="Omae K."/>
            <person name="Yoneda Y."/>
            <person name="Fukuyama Y."/>
            <person name="Yoshida T."/>
            <person name="Sako Y."/>
        </authorList>
    </citation>
    <scope>NUCLEOTIDE SEQUENCE [LARGE SCALE GENOMIC DNA]</scope>
    <source>
        <strain evidence="6">KKC1</strain>
    </source>
</reference>
<organism evidence="5 6">
    <name type="scientific">Calderihabitans maritimus</name>
    <dbReference type="NCBI Taxonomy" id="1246530"/>
    <lineage>
        <taxon>Bacteria</taxon>
        <taxon>Bacillati</taxon>
        <taxon>Bacillota</taxon>
        <taxon>Clostridia</taxon>
        <taxon>Neomoorellales</taxon>
        <taxon>Calderihabitantaceae</taxon>
        <taxon>Calderihabitans</taxon>
    </lineage>
</organism>
<dbReference type="InterPro" id="IPR000891">
    <property type="entry name" value="PYR_CT"/>
</dbReference>
<dbReference type="Proteomes" id="UP000197032">
    <property type="component" value="Unassembled WGS sequence"/>
</dbReference>
<dbReference type="GO" id="GO:0006552">
    <property type="term" value="P:L-leucine catabolic process"/>
    <property type="evidence" value="ECO:0007669"/>
    <property type="project" value="TreeGrafter"/>
</dbReference>
<evidence type="ECO:0000313" key="5">
    <source>
        <dbReference type="EMBL" id="GAW92963.1"/>
    </source>
</evidence>
<comment type="similarity">
    <text evidence="1">Belongs to the HMG-CoA lyase family.</text>
</comment>